<comment type="caution">
    <text evidence="1">The sequence shown here is derived from an EMBL/GenBank/DDBJ whole genome shotgun (WGS) entry which is preliminary data.</text>
</comment>
<evidence type="ECO:0000313" key="1">
    <source>
        <dbReference type="EMBL" id="GAA6498656.1"/>
    </source>
</evidence>
<dbReference type="Proteomes" id="UP001600941">
    <property type="component" value="Unassembled WGS sequence"/>
</dbReference>
<dbReference type="RefSeq" id="WP_390423113.1">
    <property type="nucleotide sequence ID" value="NZ_BAABZQ010000001.1"/>
</dbReference>
<dbReference type="SUPFAM" id="SSF53850">
    <property type="entry name" value="Periplasmic binding protein-like II"/>
    <property type="match status" value="1"/>
</dbReference>
<protein>
    <submittedName>
        <fullName evidence="1">Uncharacterized protein</fullName>
    </submittedName>
</protein>
<dbReference type="EMBL" id="BAABZQ010000001">
    <property type="protein sequence ID" value="GAA6498656.1"/>
    <property type="molecule type" value="Genomic_DNA"/>
</dbReference>
<accession>A0ABQ0BQ51</accession>
<proteinExistence type="predicted"/>
<name>A0ABQ0BQ51_9FIRM</name>
<evidence type="ECO:0000313" key="2">
    <source>
        <dbReference type="Proteomes" id="UP001600941"/>
    </source>
</evidence>
<dbReference type="PANTHER" id="PTHR43649:SF32">
    <property type="entry name" value="SUGAR BINDING SECRETED PROTEIN"/>
    <property type="match status" value="1"/>
</dbReference>
<dbReference type="InterPro" id="IPR050490">
    <property type="entry name" value="Bact_solute-bd_prot1"/>
</dbReference>
<dbReference type="Gene3D" id="3.40.190.10">
    <property type="entry name" value="Periplasmic binding protein-like II"/>
    <property type="match status" value="1"/>
</dbReference>
<dbReference type="Pfam" id="PF13416">
    <property type="entry name" value="SBP_bac_8"/>
    <property type="match status" value="1"/>
</dbReference>
<dbReference type="InterPro" id="IPR006059">
    <property type="entry name" value="SBP"/>
</dbReference>
<dbReference type="PANTHER" id="PTHR43649">
    <property type="entry name" value="ARABINOSE-BINDING PROTEIN-RELATED"/>
    <property type="match status" value="1"/>
</dbReference>
<dbReference type="PROSITE" id="PS51257">
    <property type="entry name" value="PROKAR_LIPOPROTEIN"/>
    <property type="match status" value="1"/>
</dbReference>
<organism evidence="1 2">
    <name type="scientific">Blautia parvula</name>
    <dbReference type="NCBI Taxonomy" id="2877527"/>
    <lineage>
        <taxon>Bacteria</taxon>
        <taxon>Bacillati</taxon>
        <taxon>Bacillota</taxon>
        <taxon>Clostridia</taxon>
        <taxon>Lachnospirales</taxon>
        <taxon>Lachnospiraceae</taxon>
        <taxon>Blautia</taxon>
    </lineage>
</organism>
<keyword evidence="2" id="KW-1185">Reference proteome</keyword>
<gene>
    <name evidence="1" type="ORF">K340107D12_14720</name>
</gene>
<reference evidence="1 2" key="1">
    <citation type="submission" date="2024-04" db="EMBL/GenBank/DDBJ databases">
        <title>Defined microbial consortia suppress multidrug-resistant proinflammatory Enterobacteriaceae via ecological control.</title>
        <authorList>
            <person name="Furuichi M."/>
            <person name="Kawaguchi T."/>
            <person name="Pust M."/>
            <person name="Yasuma K."/>
            <person name="Plichta D."/>
            <person name="Hasegawa N."/>
            <person name="Ohya T."/>
            <person name="Bhattarai S."/>
            <person name="Sasajima S."/>
            <person name="Aoto Y."/>
            <person name="Tuganbaev T."/>
            <person name="Yaginuma M."/>
            <person name="Ueda M."/>
            <person name="Okahashi N."/>
            <person name="Amafuji K."/>
            <person name="Kiridooshi Y."/>
            <person name="Sugita K."/>
            <person name="Strazar M."/>
            <person name="Skelly A."/>
            <person name="Suda W."/>
            <person name="Hattori M."/>
            <person name="Nakamoto N."/>
            <person name="Caballero S."/>
            <person name="Norman J."/>
            <person name="Olle B."/>
            <person name="Tanoue T."/>
            <person name="Arita M."/>
            <person name="Bucci V."/>
            <person name="Atarashi K."/>
            <person name="Xavier R."/>
            <person name="Honda K."/>
        </authorList>
    </citation>
    <scope>NUCLEOTIDE SEQUENCE [LARGE SCALE GENOMIC DNA]</scope>
    <source>
        <strain evidence="2">k34-0107-D12</strain>
    </source>
</reference>
<sequence>MKKVCCFLVAISLLSLVGCGKNQREPEVTEKIPKADGQNHENIDWQESYDEPLPADYEGTLSMWGWDDAYFKTVTEAFRKKYPNVKFEYTPVENGDLIQKYKTALITGGELPDIGWAVMAYRAEIFELDMWEPLNQESYGFDISQVHECVRPQMMNSKKDVCGIEQTLAAAGLAYRRDLAEEYLGTDDPKELEAMFPDWQSFIEKGKEVYDNSNGTVYLWPGLADAQQFIREQQGIPWIEGDTIRVTDTLKHSLDIVCKFRDSHTSDTLEAWTPKWYEALGKGTHIFTGCATWSVAFEIEQYDPEGKDKGHWGLMSAPEGNILWGGTTMGITKTCKDKRLAWEFIKFATLSTEGAEALNTLGLLTTAIRPYEENPDLGSYKSPWFGSQDIGDYFLNEIVPNIRGRKISVNDSVIHEGLNLINVSLRKDPEITSQDALQYLKDYLKEELPDYKIE</sequence>